<organism evidence="2 3">
    <name type="scientific">Amycolatopsis xylanica</name>
    <dbReference type="NCBI Taxonomy" id="589385"/>
    <lineage>
        <taxon>Bacteria</taxon>
        <taxon>Bacillati</taxon>
        <taxon>Actinomycetota</taxon>
        <taxon>Actinomycetes</taxon>
        <taxon>Pseudonocardiales</taxon>
        <taxon>Pseudonocardiaceae</taxon>
        <taxon>Amycolatopsis</taxon>
    </lineage>
</organism>
<dbReference type="InterPro" id="IPR023214">
    <property type="entry name" value="HAD_sf"/>
</dbReference>
<dbReference type="Proteomes" id="UP000199515">
    <property type="component" value="Unassembled WGS sequence"/>
</dbReference>
<name>A0A1H3PB64_9PSEU</name>
<dbReference type="GO" id="GO:0008235">
    <property type="term" value="F:metalloexopeptidase activity"/>
    <property type="evidence" value="ECO:0007669"/>
    <property type="project" value="InterPro"/>
</dbReference>
<dbReference type="InterPro" id="IPR007484">
    <property type="entry name" value="Peptidase_M28"/>
</dbReference>
<evidence type="ECO:0000313" key="2">
    <source>
        <dbReference type="EMBL" id="SDY98376.1"/>
    </source>
</evidence>
<dbReference type="InterPro" id="IPR045175">
    <property type="entry name" value="M28_fam"/>
</dbReference>
<dbReference type="PANTHER" id="PTHR12147">
    <property type="entry name" value="METALLOPEPTIDASE M28 FAMILY MEMBER"/>
    <property type="match status" value="1"/>
</dbReference>
<dbReference type="PANTHER" id="PTHR12147:SF26">
    <property type="entry name" value="PEPTIDASE M28 DOMAIN-CONTAINING PROTEIN"/>
    <property type="match status" value="1"/>
</dbReference>
<dbReference type="SUPFAM" id="SSF56784">
    <property type="entry name" value="HAD-like"/>
    <property type="match status" value="1"/>
</dbReference>
<protein>
    <submittedName>
        <fullName evidence="2">Peptidase family M28</fullName>
    </submittedName>
</protein>
<feature type="domain" description="Peptidase M28" evidence="1">
    <location>
        <begin position="320"/>
        <end position="514"/>
    </location>
</feature>
<sequence length="525" mass="55686">MRLVLFDLGNTLEQNDILLPGALETLRAISELPAAKLALLSDFDMPATPADIPEIRDRYYAILDKLGIRSFFEPLEERVTLSTDVGVFKPDKRVFLAAAGKAGVGLADVFFVTENADHVRAAKALGMRAVQLGGDLDKLTDVPGLLVDETTIFRTTPGAIPAGFRWVRMGDAVLAAGPRADVTSLRLVTQNGRLFQEEHPEVPILLDGGRYLIAAGDIPQPGSPYEPCYSVRPVPWDTVVLERLAPAAGRAPVAWIQACVDKLTRASFEADLTKLVSFTSRHSTSPGFDAAATWAAAELSAAGYAVTTESVPLGGKTTRNVIADRLGTNRGPHELVLVTAHLDSINLAGGPAPGADDNGSGSAGLLAIARALAGVQFRHDVRFILFGGEEQGLFGSLRHVAQLPAGERMRIRAVVNMDMIGTLNSPPPSVLLEGAAVSQPVIDGLAEAAATYTSLGVQTSLHPFNSDHVPFIDEGMPAVLTIEGADGANTHIHSARDTLEFIDYGLALEILRMNTAYAAGVLELG</sequence>
<dbReference type="Gene3D" id="3.40.50.1000">
    <property type="entry name" value="HAD superfamily/HAD-like"/>
    <property type="match status" value="1"/>
</dbReference>
<evidence type="ECO:0000313" key="3">
    <source>
        <dbReference type="Proteomes" id="UP000199515"/>
    </source>
</evidence>
<dbReference type="InterPro" id="IPR036412">
    <property type="entry name" value="HAD-like_sf"/>
</dbReference>
<dbReference type="Gene3D" id="3.40.630.10">
    <property type="entry name" value="Zn peptidases"/>
    <property type="match status" value="1"/>
</dbReference>
<keyword evidence="3" id="KW-1185">Reference proteome</keyword>
<proteinExistence type="predicted"/>
<accession>A0A1H3PB64</accession>
<dbReference type="AlphaFoldDB" id="A0A1H3PB64"/>
<dbReference type="STRING" id="589385.SAMN05421504_108123"/>
<dbReference type="RefSeq" id="WP_218134923.1">
    <property type="nucleotide sequence ID" value="NZ_FNON01000008.1"/>
</dbReference>
<dbReference type="Pfam" id="PF04389">
    <property type="entry name" value="Peptidase_M28"/>
    <property type="match status" value="1"/>
</dbReference>
<dbReference type="SUPFAM" id="SSF53187">
    <property type="entry name" value="Zn-dependent exopeptidases"/>
    <property type="match status" value="1"/>
</dbReference>
<evidence type="ECO:0000259" key="1">
    <source>
        <dbReference type="Pfam" id="PF04389"/>
    </source>
</evidence>
<dbReference type="GO" id="GO:0006508">
    <property type="term" value="P:proteolysis"/>
    <property type="evidence" value="ECO:0007669"/>
    <property type="project" value="InterPro"/>
</dbReference>
<dbReference type="EMBL" id="FNON01000008">
    <property type="protein sequence ID" value="SDY98376.1"/>
    <property type="molecule type" value="Genomic_DNA"/>
</dbReference>
<reference evidence="2 3" key="1">
    <citation type="submission" date="2016-10" db="EMBL/GenBank/DDBJ databases">
        <authorList>
            <person name="de Groot N.N."/>
        </authorList>
    </citation>
    <scope>NUCLEOTIDE SEQUENCE [LARGE SCALE GENOMIC DNA]</scope>
    <source>
        <strain evidence="2 3">CPCC 202699</strain>
    </source>
</reference>
<gene>
    <name evidence="2" type="ORF">SAMN05421504_108123</name>
</gene>